<evidence type="ECO:0000259" key="9">
    <source>
        <dbReference type="PROSITE" id="PS50157"/>
    </source>
</evidence>
<protein>
    <recommendedName>
        <fullName evidence="9">C2H2-type domain-containing protein</fullName>
    </recommendedName>
</protein>
<feature type="region of interest" description="Disordered" evidence="7">
    <location>
        <begin position="1354"/>
        <end position="1376"/>
    </location>
</feature>
<dbReference type="FunFam" id="3.30.160.60:FF:000100">
    <property type="entry name" value="Zinc finger 45-like"/>
    <property type="match status" value="1"/>
</dbReference>
<dbReference type="VEuPathDB" id="MicrosporidiaDB:CWI37_0372p0010"/>
<dbReference type="EMBL" id="PITJ01000372">
    <property type="protein sequence ID" value="TBU03016.1"/>
    <property type="molecule type" value="Genomic_DNA"/>
</dbReference>
<evidence type="ECO:0000256" key="6">
    <source>
        <dbReference type="PROSITE-ProRule" id="PRU00042"/>
    </source>
</evidence>
<dbReference type="SUPFAM" id="SSF57667">
    <property type="entry name" value="beta-beta-alpha zinc fingers"/>
    <property type="match status" value="2"/>
</dbReference>
<feature type="domain" description="C2H2-type" evidence="9">
    <location>
        <begin position="1508"/>
        <end position="1535"/>
    </location>
</feature>
<dbReference type="Proteomes" id="UP000292362">
    <property type="component" value="Unassembled WGS sequence"/>
</dbReference>
<feature type="domain" description="C2H2-type" evidence="9">
    <location>
        <begin position="1480"/>
        <end position="1507"/>
    </location>
</feature>
<dbReference type="SMART" id="SM00355">
    <property type="entry name" value="ZnF_C2H2"/>
    <property type="match status" value="5"/>
</dbReference>
<organism evidence="10 11">
    <name type="scientific">Hamiltosporidium tvaerminnensis</name>
    <dbReference type="NCBI Taxonomy" id="1176355"/>
    <lineage>
        <taxon>Eukaryota</taxon>
        <taxon>Fungi</taxon>
        <taxon>Fungi incertae sedis</taxon>
        <taxon>Microsporidia</taxon>
        <taxon>Dubosqiidae</taxon>
        <taxon>Hamiltosporidium</taxon>
    </lineage>
</organism>
<keyword evidence="2" id="KW-0677">Repeat</keyword>
<feature type="domain" description="C2H2-type" evidence="9">
    <location>
        <begin position="1536"/>
        <end position="1563"/>
    </location>
</feature>
<keyword evidence="4" id="KW-0862">Zinc</keyword>
<dbReference type="GO" id="GO:0000981">
    <property type="term" value="F:DNA-binding transcription factor activity, RNA polymerase II-specific"/>
    <property type="evidence" value="ECO:0007669"/>
    <property type="project" value="TreeGrafter"/>
</dbReference>
<proteinExistence type="predicted"/>
<dbReference type="InterPro" id="IPR013087">
    <property type="entry name" value="Znf_C2H2_type"/>
</dbReference>
<dbReference type="Pfam" id="PF00096">
    <property type="entry name" value="zf-C2H2"/>
    <property type="match status" value="2"/>
</dbReference>
<evidence type="ECO:0000256" key="2">
    <source>
        <dbReference type="ARBA" id="ARBA00022737"/>
    </source>
</evidence>
<dbReference type="Gene3D" id="3.30.160.60">
    <property type="entry name" value="Classic Zinc Finger"/>
    <property type="match status" value="4"/>
</dbReference>
<evidence type="ECO:0000256" key="3">
    <source>
        <dbReference type="ARBA" id="ARBA00022771"/>
    </source>
</evidence>
<sequence>MKKTFIFYFLFLKIERFIHCFADPENIIFPIGDLTDEEYLSEFNHHNKSILWYSVVPTKNIKNMLFYIKSEDRDVYYSIIRILFMRNDVNCRYIDVLLVSYILKISFLQKCNENANNETFNSETTKNSFLPIEKNKYVIMNYEKYVEVEICFLTYRRTLENSTSDFYDFKREKICKYNFRKSMLWFLKNNIDYILNDKKISEILSQDIFLAIYDCIFFIVMKNNENGLKTFNEDSLHGKIITDKHIKNFIARNVNIREFLDDLQKKLNDTNIIKSDDIPRNYIETIFLMNESYDIDISRIKEGRCFLAILNAASGLHESENFPLMDTLKIYLIKIYNEILDQRLLYLNTTNAEYIQSKCWSRLEGEKILKQKDDLSSENLEFIKIIESTFKIFNKFLIKYNICHNIYQDTVLKPEIINSYVILKSFFLNSLQNYEKTAEELKNSHSKKYLDVIIDFVNNFTGESGLKLKLECEEIFLISLKTLVCLYNSKKEIKFFDSKEITRLMTFYNTVKIKNISDSQEIENMIKQINKKIDLSKREKFKSNSEEFMACMFIENILTKFLEYLNSSNIKQSKNHINDCRESASLNFSNINQKKMLKASFLKNDINYSDKMHQGGINSSNINQNMIKVYGNSIEMLNDNFDGGPISRTLFKSTSYIEPELNVWKEKRNEDMDTLSNITNNGAIDMEISMASEKDLIFIKQKYLPCKFIYTNRFSLRNSNAGNFSREENNILFSTEFKCTLIDFVFLSSENSVAKETEIIFENQWRRYFEKKIKETTQRIFKISKTCDLSRQQTEGYIFEYEIDADYFNFDFQRSKGESIIEITDTNLSDYSANIFDFKNAIDLKVLEVIKLIETAIDEFFEDLEHFTIIELVEFIKKYYVKMGYSIQDSNKSVSFYTDSNIESTVLGLENGSLTISDSEYNMSNHLESNLYQTIFSNKESEFMAKDVDKSSPYDKFTSDKISNILERSPALFHDSKNSQDFFCLTSTQNQNVKFAKFEFKDCSSIEDSENENSFFELCNLKSNSIYNSGTTSKNDQAEIISNRNTENFLRTHNSINTEKQIESSINNNISLNAGKINTKSMHDLNGKESSDHTIYTTPDKDVLVSKNFLISHSNFDKKSNLPNDKDLNRYSKRNLSHMEERSDLKNGNYGKNRTSSRFYNNILNHKKQSKRKWEGNKTHTSNGSEISVFSLENHGLNLNGTNTLERQKDIIHPQDVDFLNFNGTNDLGGMDDNFESVSNTSSISNRANSSEIDDNISLKEDKNLGSYKPNRLLKTSRFSRKNVNIENHFESTNVIEETTNREFHDNNDFSDSEIDNNLLSRINISGFNKSDLSRDSANEYIASREKTLRSFRNMHDGNKYSKRSENSKENHSSSDCYASSIYSNYTSYREEFENNNTRNNAHVPNRKLPSRKLSQRFKISNKITNIPHKGLNTLKKKRRRYENKTNSYSSLEADRDSSKVFREALNVEKIMSAIIEKPYICSICCKSFRKPSELLLHTNIHTNTRPFQCNLCTKSYFTNKHLKVHLKTHTDSKEHTCQYCNKSFYFRFELTRHLQTHKKSKNIDFSDTESSYSSIKSKTLTEDKASYICNICHKKYVRHEYFLIHIERHKRITFKEYICTFCKKILSNGKSLRSHMNVFHIKGKEFKCKCGKEYGYKRLLESHSKNCKI</sequence>
<dbReference type="PANTHER" id="PTHR24388:SF53">
    <property type="entry name" value="CHORION TRANSCRIPTION FACTOR CF2-RELATED"/>
    <property type="match status" value="1"/>
</dbReference>
<evidence type="ECO:0000256" key="5">
    <source>
        <dbReference type="ARBA" id="ARBA00023242"/>
    </source>
</evidence>
<evidence type="ECO:0000313" key="10">
    <source>
        <dbReference type="EMBL" id="TBU03016.1"/>
    </source>
</evidence>
<evidence type="ECO:0000256" key="4">
    <source>
        <dbReference type="ARBA" id="ARBA00022833"/>
    </source>
</evidence>
<dbReference type="InterPro" id="IPR036236">
    <property type="entry name" value="Znf_C2H2_sf"/>
</dbReference>
<accession>A0A4Q9L6U0</accession>
<feature type="compositionally biased region" description="Basic and acidic residues" evidence="7">
    <location>
        <begin position="1354"/>
        <end position="1373"/>
    </location>
</feature>
<feature type="signal peptide" evidence="8">
    <location>
        <begin position="1"/>
        <end position="20"/>
    </location>
</feature>
<feature type="region of interest" description="Disordered" evidence="7">
    <location>
        <begin position="1135"/>
        <end position="1156"/>
    </location>
</feature>
<feature type="chain" id="PRO_5020792533" description="C2H2-type domain-containing protein" evidence="8">
    <location>
        <begin position="21"/>
        <end position="1670"/>
    </location>
</feature>
<dbReference type="PROSITE" id="PS50157">
    <property type="entry name" value="ZINC_FINGER_C2H2_2"/>
    <property type="match status" value="4"/>
</dbReference>
<evidence type="ECO:0000256" key="1">
    <source>
        <dbReference type="ARBA" id="ARBA00022723"/>
    </source>
</evidence>
<keyword evidence="8" id="KW-0732">Signal</keyword>
<keyword evidence="1" id="KW-0479">Metal-binding</keyword>
<gene>
    <name evidence="10" type="ORF">CWI37_0372p0010</name>
</gene>
<feature type="domain" description="C2H2-type" evidence="9">
    <location>
        <begin position="1618"/>
        <end position="1646"/>
    </location>
</feature>
<comment type="caution">
    <text evidence="10">The sequence shown here is derived from an EMBL/GenBank/DDBJ whole genome shotgun (WGS) entry which is preliminary data.</text>
</comment>
<keyword evidence="5" id="KW-0539">Nucleus</keyword>
<evidence type="ECO:0000256" key="8">
    <source>
        <dbReference type="SAM" id="SignalP"/>
    </source>
</evidence>
<name>A0A4Q9L6U0_9MICR</name>
<dbReference type="PANTHER" id="PTHR24388">
    <property type="entry name" value="ZINC FINGER PROTEIN"/>
    <property type="match status" value="1"/>
</dbReference>
<dbReference type="PROSITE" id="PS00028">
    <property type="entry name" value="ZINC_FINGER_C2H2_1"/>
    <property type="match status" value="5"/>
</dbReference>
<evidence type="ECO:0000256" key="7">
    <source>
        <dbReference type="SAM" id="MobiDB-lite"/>
    </source>
</evidence>
<dbReference type="GO" id="GO:0000978">
    <property type="term" value="F:RNA polymerase II cis-regulatory region sequence-specific DNA binding"/>
    <property type="evidence" value="ECO:0007669"/>
    <property type="project" value="TreeGrafter"/>
</dbReference>
<dbReference type="InterPro" id="IPR050527">
    <property type="entry name" value="Snail/Krueppel_Znf"/>
</dbReference>
<dbReference type="GO" id="GO:0008270">
    <property type="term" value="F:zinc ion binding"/>
    <property type="evidence" value="ECO:0007669"/>
    <property type="project" value="UniProtKB-KW"/>
</dbReference>
<keyword evidence="3 6" id="KW-0863">Zinc-finger</keyword>
<reference evidence="10 11" key="1">
    <citation type="submission" date="2017-12" db="EMBL/GenBank/DDBJ databases">
        <authorList>
            <person name="Pombert J.-F."/>
            <person name="Haag K.L."/>
            <person name="Ebert D."/>
        </authorList>
    </citation>
    <scope>NUCLEOTIDE SEQUENCE [LARGE SCALE GENOMIC DNA]</scope>
    <source>
        <strain evidence="10">FI-OER-3-3</strain>
    </source>
</reference>
<evidence type="ECO:0000313" key="11">
    <source>
        <dbReference type="Proteomes" id="UP000292362"/>
    </source>
</evidence>